<dbReference type="PRINTS" id="PR00823">
    <property type="entry name" value="PANCLIPASE"/>
</dbReference>
<evidence type="ECO:0000256" key="6">
    <source>
        <dbReference type="PIRSR" id="PIRSR000865-2"/>
    </source>
</evidence>
<proteinExistence type="inferred from homology"/>
<evidence type="ECO:0000256" key="8">
    <source>
        <dbReference type="RuleBase" id="RU004262"/>
    </source>
</evidence>
<feature type="binding site" evidence="6">
    <location>
        <position position="237"/>
    </location>
    <ligand>
        <name>Ca(2+)</name>
        <dbReference type="ChEBI" id="CHEBI:29108"/>
    </ligand>
</feature>
<dbReference type="InterPro" id="IPR036392">
    <property type="entry name" value="PLAT/LH2_dom_sf"/>
</dbReference>
<evidence type="ECO:0000256" key="4">
    <source>
        <dbReference type="ARBA" id="ARBA00023157"/>
    </source>
</evidence>
<dbReference type="Proteomes" id="UP001519460">
    <property type="component" value="Unassembled WGS sequence"/>
</dbReference>
<dbReference type="InterPro" id="IPR000734">
    <property type="entry name" value="TAG_lipase"/>
</dbReference>
<feature type="active site" description="Nucleophile" evidence="5">
    <location>
        <position position="195"/>
    </location>
</feature>
<dbReference type="PANTHER" id="PTHR11610:SF181">
    <property type="entry name" value="INACTIVE PANCREATIC LIPASE-RELATED PROTEIN 1-LIKE"/>
    <property type="match status" value="1"/>
</dbReference>
<comment type="caution">
    <text evidence="10">The sequence shown here is derived from an EMBL/GenBank/DDBJ whole genome shotgun (WGS) entry which is preliminary data.</text>
</comment>
<keyword evidence="6" id="KW-0479">Metal-binding</keyword>
<evidence type="ECO:0000313" key="10">
    <source>
        <dbReference type="EMBL" id="KAK7508209.1"/>
    </source>
</evidence>
<dbReference type="GO" id="GO:0005576">
    <property type="term" value="C:extracellular region"/>
    <property type="evidence" value="ECO:0007669"/>
    <property type="project" value="UniProtKB-SubCell"/>
</dbReference>
<feature type="domain" description="PLAT" evidence="9">
    <location>
        <begin position="377"/>
        <end position="498"/>
    </location>
</feature>
<dbReference type="InterPro" id="IPR013818">
    <property type="entry name" value="Lipase"/>
</dbReference>
<protein>
    <recommendedName>
        <fullName evidence="9">PLAT domain-containing protein</fullName>
    </recommendedName>
</protein>
<feature type="binding site" evidence="6">
    <location>
        <position position="232"/>
    </location>
    <ligand>
        <name>Ca(2+)</name>
        <dbReference type="ChEBI" id="CHEBI:29108"/>
    </ligand>
</feature>
<accession>A0ABD0M9S3</accession>
<dbReference type="InterPro" id="IPR001024">
    <property type="entry name" value="PLAT/LH2_dom"/>
</dbReference>
<name>A0ABD0M9S3_9CAEN</name>
<dbReference type="CDD" id="cd00707">
    <property type="entry name" value="Pancreat_lipase_like"/>
    <property type="match status" value="1"/>
</dbReference>
<dbReference type="PROSITE" id="PS50095">
    <property type="entry name" value="PLAT"/>
    <property type="match status" value="1"/>
</dbReference>
<keyword evidence="3" id="KW-0964">Secreted</keyword>
<evidence type="ECO:0000256" key="3">
    <source>
        <dbReference type="ARBA" id="ARBA00022525"/>
    </source>
</evidence>
<evidence type="ECO:0000313" key="11">
    <source>
        <dbReference type="Proteomes" id="UP001519460"/>
    </source>
</evidence>
<dbReference type="SUPFAM" id="SSF49723">
    <property type="entry name" value="Lipase/lipooxygenase domain (PLAT/LH2 domain)"/>
    <property type="match status" value="1"/>
</dbReference>
<evidence type="ECO:0000256" key="5">
    <source>
        <dbReference type="PIRSR" id="PIRSR000865-1"/>
    </source>
</evidence>
<keyword evidence="11" id="KW-1185">Reference proteome</keyword>
<keyword evidence="4" id="KW-1015">Disulfide bond</keyword>
<feature type="active site" description="Charge relay system" evidence="5">
    <location>
        <position position="309"/>
    </location>
</feature>
<comment type="caution">
    <text evidence="7">Lacks conserved residue(s) required for the propagation of feature annotation.</text>
</comment>
<evidence type="ECO:0000256" key="7">
    <source>
        <dbReference type="PROSITE-ProRule" id="PRU00152"/>
    </source>
</evidence>
<comment type="similarity">
    <text evidence="2 8">Belongs to the AB hydrolase superfamily. Lipase family.</text>
</comment>
<feature type="active site" description="Charge relay system" evidence="5">
    <location>
        <position position="218"/>
    </location>
</feature>
<dbReference type="InterPro" id="IPR029058">
    <property type="entry name" value="AB_hydrolase_fold"/>
</dbReference>
<dbReference type="EMBL" id="JACVVK020000002">
    <property type="protein sequence ID" value="KAK7508209.1"/>
    <property type="molecule type" value="Genomic_DNA"/>
</dbReference>
<dbReference type="Gene3D" id="3.40.50.1820">
    <property type="entry name" value="alpha/beta hydrolase"/>
    <property type="match status" value="1"/>
</dbReference>
<dbReference type="PRINTS" id="PR00821">
    <property type="entry name" value="TAGLIPASE"/>
</dbReference>
<dbReference type="InterPro" id="IPR002331">
    <property type="entry name" value="Lipase_panc"/>
</dbReference>
<evidence type="ECO:0000259" key="9">
    <source>
        <dbReference type="PROSITE" id="PS50095"/>
    </source>
</evidence>
<dbReference type="AlphaFoldDB" id="A0ABD0M9S3"/>
<reference evidence="10 11" key="1">
    <citation type="journal article" date="2023" name="Sci. Data">
        <title>Genome assembly of the Korean intertidal mud-creeper Batillaria attramentaria.</title>
        <authorList>
            <person name="Patra A.K."/>
            <person name="Ho P.T."/>
            <person name="Jun S."/>
            <person name="Lee S.J."/>
            <person name="Kim Y."/>
            <person name="Won Y.J."/>
        </authorList>
    </citation>
    <scope>NUCLEOTIDE SEQUENCE [LARGE SCALE GENOMIC DNA]</scope>
    <source>
        <strain evidence="10">Wonlab-2016</strain>
    </source>
</reference>
<dbReference type="FunFam" id="3.40.50.1820:FF:000033">
    <property type="entry name" value="Pancreatic triacylglycerol lipase"/>
    <property type="match status" value="1"/>
</dbReference>
<dbReference type="PIRSF" id="PIRSF000865">
    <property type="entry name" value="Lipoprotein_lipase_LIPH"/>
    <property type="match status" value="1"/>
</dbReference>
<organism evidence="10 11">
    <name type="scientific">Batillaria attramentaria</name>
    <dbReference type="NCBI Taxonomy" id="370345"/>
    <lineage>
        <taxon>Eukaryota</taxon>
        <taxon>Metazoa</taxon>
        <taxon>Spiralia</taxon>
        <taxon>Lophotrochozoa</taxon>
        <taxon>Mollusca</taxon>
        <taxon>Gastropoda</taxon>
        <taxon>Caenogastropoda</taxon>
        <taxon>Sorbeoconcha</taxon>
        <taxon>Cerithioidea</taxon>
        <taxon>Batillariidae</taxon>
        <taxon>Batillaria</taxon>
    </lineage>
</organism>
<comment type="subcellular location">
    <subcellularLocation>
        <location evidence="1">Secreted</location>
    </subcellularLocation>
</comment>
<dbReference type="SUPFAM" id="SSF53474">
    <property type="entry name" value="alpha/beta-Hydrolases"/>
    <property type="match status" value="1"/>
</dbReference>
<dbReference type="InterPro" id="IPR033906">
    <property type="entry name" value="Lipase_N"/>
</dbReference>
<dbReference type="Pfam" id="PF00151">
    <property type="entry name" value="Lipase"/>
    <property type="match status" value="1"/>
</dbReference>
<feature type="binding site" evidence="6">
    <location>
        <position position="234"/>
    </location>
    <ligand>
        <name>Ca(2+)</name>
        <dbReference type="ChEBI" id="CHEBI:29108"/>
    </ligand>
</feature>
<dbReference type="PANTHER" id="PTHR11610">
    <property type="entry name" value="LIPASE"/>
    <property type="match status" value="1"/>
</dbReference>
<dbReference type="InterPro" id="IPR016272">
    <property type="entry name" value="Lipase_LIPH"/>
</dbReference>
<evidence type="ECO:0000256" key="1">
    <source>
        <dbReference type="ARBA" id="ARBA00004613"/>
    </source>
</evidence>
<sequence>MHLSSVNAAGMERTKTMTHQQLIVTSAVLFFASLSCGFLVEPDQTQEKCYQELGCFNNRPPFHSSERAENYLPGDLKNQQACTIPRNSSTVETLTVTDPDPANGTHFSGFTETKVIVHGFLQSSREQWLHDMVRELLKHGDMNVIVVDWTGGAVLPYGQAAANARVVGAQIAQLLQFLVQRFDITYDRVHIIGHSLGAHAAGYAGERVSGLGRITGLDPPSPYFDGTPPQVRLDPSDAAFVDVIHTDASSLLVLGMGAAGAMGHVDFYPNGGSNQPGCDQDLISKLAHTVWNAAAVGVYAAEGAVACSHLRAIDLFTESINTPCPFMAYPCASADEFNRGNCLTCTGNGCSRLGYHADEMAGRGSLYLRTQKSPSFCSYHYKISLTSENAVDGIVTVQLTGSRGHSEAIPLTQSNEIVHAGTTVTHLFSTRSDIGDLSEMSVHYEKSDTLIVHLLYADIWKLRAATAFSGETQSRSEFCAEGQAVPDKTTTVFNIAGHC</sequence>
<dbReference type="Pfam" id="PF01477">
    <property type="entry name" value="PLAT"/>
    <property type="match status" value="1"/>
</dbReference>
<gene>
    <name evidence="10" type="ORF">BaRGS_00000448</name>
</gene>
<dbReference type="Gene3D" id="2.60.60.20">
    <property type="entry name" value="PLAT/LH2 domain"/>
    <property type="match status" value="1"/>
</dbReference>
<keyword evidence="6" id="KW-0106">Calcium</keyword>
<evidence type="ECO:0000256" key="2">
    <source>
        <dbReference type="ARBA" id="ARBA00010701"/>
    </source>
</evidence>